<name>A0A1D6G0Y1_MAIZE</name>
<reference evidence="1" key="1">
    <citation type="submission" date="2015-12" db="EMBL/GenBank/DDBJ databases">
        <title>Update maize B73 reference genome by single molecule sequencing technologies.</title>
        <authorList>
            <consortium name="Maize Genome Sequencing Project"/>
            <person name="Ware D."/>
        </authorList>
    </citation>
    <scope>NUCLEOTIDE SEQUENCE</scope>
    <source>
        <tissue evidence="1">Seedling</tissue>
    </source>
</reference>
<dbReference type="AlphaFoldDB" id="A0A1D6G0Y1"/>
<gene>
    <name evidence="1" type="ORF">ZEAMMB73_Zm00001d011519</name>
</gene>
<organism evidence="1">
    <name type="scientific">Zea mays</name>
    <name type="common">Maize</name>
    <dbReference type="NCBI Taxonomy" id="4577"/>
    <lineage>
        <taxon>Eukaryota</taxon>
        <taxon>Viridiplantae</taxon>
        <taxon>Streptophyta</taxon>
        <taxon>Embryophyta</taxon>
        <taxon>Tracheophyta</taxon>
        <taxon>Spermatophyta</taxon>
        <taxon>Magnoliopsida</taxon>
        <taxon>Liliopsida</taxon>
        <taxon>Poales</taxon>
        <taxon>Poaceae</taxon>
        <taxon>PACMAD clade</taxon>
        <taxon>Panicoideae</taxon>
        <taxon>Andropogonodae</taxon>
        <taxon>Andropogoneae</taxon>
        <taxon>Tripsacinae</taxon>
        <taxon>Zea</taxon>
    </lineage>
</organism>
<accession>A0A1D6G0Y1</accession>
<dbReference type="EMBL" id="CM000784">
    <property type="protein sequence ID" value="AQK97113.1"/>
    <property type="molecule type" value="Genomic_DNA"/>
</dbReference>
<proteinExistence type="predicted"/>
<evidence type="ECO:0000313" key="1">
    <source>
        <dbReference type="EMBL" id="AQK97113.1"/>
    </source>
</evidence>
<sequence length="75" mass="8279">MARARGRLRRCCFVHQRYCSLTSASAFEAATGGVTPMAWRIPTAAAAACSSVRWTGFASDFKKGLPQRRFLNPRV</sequence>
<protein>
    <submittedName>
        <fullName evidence="1">Magnesium transporter CorA-like family protein</fullName>
    </submittedName>
</protein>